<gene>
    <name evidence="3" type="ORF">MNOR_LOCUS2113</name>
</gene>
<dbReference type="AlphaFoldDB" id="A0AAV2PQJ6"/>
<evidence type="ECO:0000313" key="4">
    <source>
        <dbReference type="Proteomes" id="UP001497623"/>
    </source>
</evidence>
<keyword evidence="2" id="KW-1133">Transmembrane helix</keyword>
<keyword evidence="4" id="KW-1185">Reference proteome</keyword>
<evidence type="ECO:0000256" key="2">
    <source>
        <dbReference type="SAM" id="Phobius"/>
    </source>
</evidence>
<comment type="caution">
    <text evidence="3">The sequence shown here is derived from an EMBL/GenBank/DDBJ whole genome shotgun (WGS) entry which is preliminary data.</text>
</comment>
<accession>A0AAV2PQJ6</accession>
<feature type="compositionally biased region" description="Acidic residues" evidence="1">
    <location>
        <begin position="133"/>
        <end position="148"/>
    </location>
</feature>
<sequence length="187" mass="20461">MRVSGQCGKHLCTCVAVAPIVGSLSHLFALLERRYQFYLLGETTTRRSAMWVTGFTACLILAVCANFGHCGVVRVESGDESTTKKPWVIEPRDGESTIRPWSIMPRDKVDQLLTMVPEPWEGGEGTMPPGAQNDEEEDLVTEDPDPWEGGEGTMPPGAVNDERNNLVTEDPDPWHGNEGSLPPGVLN</sequence>
<organism evidence="3 4">
    <name type="scientific">Meganyctiphanes norvegica</name>
    <name type="common">Northern krill</name>
    <name type="synonym">Thysanopoda norvegica</name>
    <dbReference type="NCBI Taxonomy" id="48144"/>
    <lineage>
        <taxon>Eukaryota</taxon>
        <taxon>Metazoa</taxon>
        <taxon>Ecdysozoa</taxon>
        <taxon>Arthropoda</taxon>
        <taxon>Crustacea</taxon>
        <taxon>Multicrustacea</taxon>
        <taxon>Malacostraca</taxon>
        <taxon>Eumalacostraca</taxon>
        <taxon>Eucarida</taxon>
        <taxon>Euphausiacea</taxon>
        <taxon>Euphausiidae</taxon>
        <taxon>Meganyctiphanes</taxon>
    </lineage>
</organism>
<feature type="transmembrane region" description="Helical" evidence="2">
    <location>
        <begin position="12"/>
        <end position="31"/>
    </location>
</feature>
<proteinExistence type="predicted"/>
<keyword evidence="2" id="KW-0812">Transmembrane</keyword>
<reference evidence="3 4" key="1">
    <citation type="submission" date="2024-05" db="EMBL/GenBank/DDBJ databases">
        <authorList>
            <person name="Wallberg A."/>
        </authorList>
    </citation>
    <scope>NUCLEOTIDE SEQUENCE [LARGE SCALE GENOMIC DNA]</scope>
</reference>
<dbReference type="EMBL" id="CAXKWB010000611">
    <property type="protein sequence ID" value="CAL4061363.1"/>
    <property type="molecule type" value="Genomic_DNA"/>
</dbReference>
<name>A0AAV2PQJ6_MEGNR</name>
<feature type="region of interest" description="Disordered" evidence="1">
    <location>
        <begin position="118"/>
        <end position="187"/>
    </location>
</feature>
<dbReference type="Proteomes" id="UP001497623">
    <property type="component" value="Unassembled WGS sequence"/>
</dbReference>
<evidence type="ECO:0000313" key="3">
    <source>
        <dbReference type="EMBL" id="CAL4061363.1"/>
    </source>
</evidence>
<feature type="transmembrane region" description="Helical" evidence="2">
    <location>
        <begin position="51"/>
        <end position="75"/>
    </location>
</feature>
<keyword evidence="2" id="KW-0472">Membrane</keyword>
<protein>
    <submittedName>
        <fullName evidence="3">Uncharacterized protein</fullName>
    </submittedName>
</protein>
<evidence type="ECO:0000256" key="1">
    <source>
        <dbReference type="SAM" id="MobiDB-lite"/>
    </source>
</evidence>